<dbReference type="AlphaFoldDB" id="Q93S57"/>
<keyword evidence="2" id="KW-0614">Plasmid</keyword>
<feature type="region of interest" description="Disordered" evidence="1">
    <location>
        <begin position="1"/>
        <end position="47"/>
    </location>
</feature>
<evidence type="ECO:0000256" key="1">
    <source>
        <dbReference type="SAM" id="MobiDB-lite"/>
    </source>
</evidence>
<reference evidence="2" key="1">
    <citation type="journal article" date="1998" name="Microbiology">
        <title>Mycobacterial linear plasmids have an invertron-like structure related to other linear replicons in actinomycetes.</title>
        <authorList>
            <person name="Picardeau M."/>
            <person name="Vincent V."/>
        </authorList>
    </citation>
    <scope>NUCLEOTIDE SEQUENCE</scope>
    <source>
        <plasmid evidence="2">pCLP</plasmid>
    </source>
</reference>
<evidence type="ECO:0000313" key="2">
    <source>
        <dbReference type="EMBL" id="AAK40074.1"/>
    </source>
</evidence>
<accession>Q93S57</accession>
<feature type="compositionally biased region" description="Basic and acidic residues" evidence="1">
    <location>
        <begin position="36"/>
        <end position="47"/>
    </location>
</feature>
<geneLocation type="plasmid" evidence="2">
    <name>pCLP</name>
</geneLocation>
<sequence length="47" mass="5469">MSSKQQRPDMAPRRPSAELARRRRRVRAHRNRHGPGRRDQHADTAAA</sequence>
<feature type="compositionally biased region" description="Basic residues" evidence="1">
    <location>
        <begin position="21"/>
        <end position="35"/>
    </location>
</feature>
<protein>
    <submittedName>
        <fullName evidence="2">Uncharacterized protein</fullName>
    </submittedName>
</protein>
<organism evidence="2">
    <name type="scientific">Mycobacterium celatum</name>
    <dbReference type="NCBI Taxonomy" id="28045"/>
    <lineage>
        <taxon>Bacteria</taxon>
        <taxon>Bacillati</taxon>
        <taxon>Actinomycetota</taxon>
        <taxon>Actinomycetes</taxon>
        <taxon>Mycobacteriales</taxon>
        <taxon>Mycobacteriaceae</taxon>
        <taxon>Mycobacterium</taxon>
    </lineage>
</organism>
<reference evidence="2" key="2">
    <citation type="journal article" date="2000" name="Microbiology">
        <title>Analysis of the internal replication region of a mycobacterial linear plasmid.</title>
        <authorList>
            <person name="Picardeau M."/>
            <person name="Le Dantec C."/>
            <person name="Vincent V."/>
        </authorList>
    </citation>
    <scope>NUCLEOTIDE SEQUENCE</scope>
    <source>
        <plasmid evidence="2">pCLP</plasmid>
    </source>
</reference>
<proteinExistence type="predicted"/>
<reference evidence="2" key="3">
    <citation type="journal article" date="2001" name="J. Bacteriol.">
        <title>Genomic sequence and transcriptional analysis of a 23-kilobase mycobacterial linear plasmid: evidence for horizontal transfer and identification of plasmid maintenance systems.</title>
        <authorList>
            <person name="Le Dantec C."/>
            <person name="Winter N."/>
            <person name="Gicquel B."/>
            <person name="Vincent V."/>
            <person name="Picardeau M."/>
        </authorList>
    </citation>
    <scope>NUCLEOTIDE SEQUENCE</scope>
    <source>
        <plasmid evidence="2">pCLP</plasmid>
    </source>
</reference>
<dbReference type="EMBL" id="AF312688">
    <property type="protein sequence ID" value="AAK40074.1"/>
    <property type="molecule type" value="Genomic_DNA"/>
</dbReference>
<feature type="compositionally biased region" description="Basic and acidic residues" evidence="1">
    <location>
        <begin position="1"/>
        <end position="20"/>
    </location>
</feature>
<name>Q93S57_MYCCE</name>